<dbReference type="InterPro" id="IPR046345">
    <property type="entry name" value="TraB_PrgY-like"/>
</dbReference>
<dbReference type="AlphaFoldDB" id="A0A381PEL0"/>
<reference evidence="2" key="1">
    <citation type="submission" date="2018-05" db="EMBL/GenBank/DDBJ databases">
        <authorList>
            <person name="Lanie J.A."/>
            <person name="Ng W.-L."/>
            <person name="Kazmierczak K.M."/>
            <person name="Andrzejewski T.M."/>
            <person name="Davidsen T.M."/>
            <person name="Wayne K.J."/>
            <person name="Tettelin H."/>
            <person name="Glass J.I."/>
            <person name="Rusch D."/>
            <person name="Podicherti R."/>
            <person name="Tsui H.-C.T."/>
            <person name="Winkler M.E."/>
        </authorList>
    </citation>
    <scope>NUCLEOTIDE SEQUENCE</scope>
</reference>
<dbReference type="PANTHER" id="PTHR21530:SF7">
    <property type="entry name" value="TRAB DOMAIN-CONTAINING PROTEIN"/>
    <property type="match status" value="1"/>
</dbReference>
<accession>A0A381PEL0</accession>
<evidence type="ECO:0008006" key="3">
    <source>
        <dbReference type="Google" id="ProtNLM"/>
    </source>
</evidence>
<sequence>MSYSGNVHEISFDEKQILLIGTAHISQSSVDEVNSVIDQEKPDTVCIELCSSRHQAMLDKDQWKNMDIYKVVREGKSFLLFANLIMTAFQKRLGSQLGVKPGAEMLEAANAAERVGAELILADRDVKITLQRTWRGMTFWGRMKVLSQLLASLFVREEISKEEIEKLKESDALSEAMQMLAEQSPEMKRILIDERDQFMAEKIKLAQGKRIVAVVGAGHVKGLTAELEREHNLAELETVPPPGKIGTWLKWGIPTLIVGLVAYGFFTVETDVSIEMIQRWFLINGTLSALGTAIAFGHPITIATAFVAAPFTSLNPAVAAGWVAGLVEAFLRKPQVRDFESLADDITHLRGFWQNNITRILLVVMFANLGSAIGTFVGGFAIASLL</sequence>
<keyword evidence="1" id="KW-0472">Membrane</keyword>
<evidence type="ECO:0000313" key="2">
    <source>
        <dbReference type="EMBL" id="SUZ65426.1"/>
    </source>
</evidence>
<feature type="transmembrane region" description="Helical" evidence="1">
    <location>
        <begin position="280"/>
        <end position="308"/>
    </location>
</feature>
<name>A0A381PEL0_9ZZZZ</name>
<evidence type="ECO:0000256" key="1">
    <source>
        <dbReference type="SAM" id="Phobius"/>
    </source>
</evidence>
<dbReference type="InterPro" id="IPR002816">
    <property type="entry name" value="TraB/PrgY/GumN_fam"/>
</dbReference>
<dbReference type="PANTHER" id="PTHR21530">
    <property type="entry name" value="PHEROMONE SHUTDOWN PROTEIN"/>
    <property type="match status" value="1"/>
</dbReference>
<feature type="transmembrane region" description="Helical" evidence="1">
    <location>
        <begin position="248"/>
        <end position="268"/>
    </location>
</feature>
<feature type="transmembrane region" description="Helical" evidence="1">
    <location>
        <begin position="314"/>
        <end position="331"/>
    </location>
</feature>
<gene>
    <name evidence="2" type="ORF">METZ01_LOCUS18280</name>
</gene>
<keyword evidence="1" id="KW-0812">Transmembrane</keyword>
<feature type="transmembrane region" description="Helical" evidence="1">
    <location>
        <begin position="360"/>
        <end position="383"/>
    </location>
</feature>
<keyword evidence="1" id="KW-1133">Transmembrane helix</keyword>
<dbReference type="InterPro" id="IPR005230">
    <property type="entry name" value="TraB_bac"/>
</dbReference>
<dbReference type="EMBL" id="UINC01000959">
    <property type="protein sequence ID" value="SUZ65426.1"/>
    <property type="molecule type" value="Genomic_DNA"/>
</dbReference>
<proteinExistence type="predicted"/>
<protein>
    <recommendedName>
        <fullName evidence="3">TraB family protein</fullName>
    </recommendedName>
</protein>
<dbReference type="NCBIfam" id="TIGR00261">
    <property type="entry name" value="traB"/>
    <property type="match status" value="1"/>
</dbReference>
<organism evidence="2">
    <name type="scientific">marine metagenome</name>
    <dbReference type="NCBI Taxonomy" id="408172"/>
    <lineage>
        <taxon>unclassified sequences</taxon>
        <taxon>metagenomes</taxon>
        <taxon>ecological metagenomes</taxon>
    </lineage>
</organism>
<dbReference type="Pfam" id="PF01963">
    <property type="entry name" value="TraB_PrgY_gumN"/>
    <property type="match status" value="1"/>
</dbReference>
<dbReference type="CDD" id="cd14726">
    <property type="entry name" value="TraB_PrgY-like"/>
    <property type="match status" value="1"/>
</dbReference>